<comment type="caution">
    <text evidence="1">The sequence shown here is derived from an EMBL/GenBank/DDBJ whole genome shotgun (WGS) entry which is preliminary data.</text>
</comment>
<sequence length="261" mass="28613">MRALFLPTAKTERAPSLLRRAADDRESPALPQAGARCMGAVPLLRGGAENALKPLLPSERRGEEPVGIRRREKGQGCGVLVAGTLARQMHVPTLRLGKYTCQPSGWVRTGANTRANSLRWGHPCPSTYNPAEFCVRLISIDHSSSENEAASRKRISKLAEAWAAHVVADNQKLVDGYWYAEKAAAAGWKEVVAKNPVPQCEATPMEQLGLLFRRAWREVLRDSKALGARMGSQIGSAIIYSCIWKLGLTQSHIKDRLGLLQ</sequence>
<organism evidence="1 2">
    <name type="scientific">Cymbomonas tetramitiformis</name>
    <dbReference type="NCBI Taxonomy" id="36881"/>
    <lineage>
        <taxon>Eukaryota</taxon>
        <taxon>Viridiplantae</taxon>
        <taxon>Chlorophyta</taxon>
        <taxon>Pyramimonadophyceae</taxon>
        <taxon>Pyramimonadales</taxon>
        <taxon>Pyramimonadaceae</taxon>
        <taxon>Cymbomonas</taxon>
    </lineage>
</organism>
<dbReference type="EMBL" id="LGRX02019099">
    <property type="protein sequence ID" value="KAK3258984.1"/>
    <property type="molecule type" value="Genomic_DNA"/>
</dbReference>
<feature type="non-terminal residue" evidence="1">
    <location>
        <position position="261"/>
    </location>
</feature>
<keyword evidence="2" id="KW-1185">Reference proteome</keyword>
<proteinExistence type="predicted"/>
<evidence type="ECO:0000313" key="1">
    <source>
        <dbReference type="EMBL" id="KAK3258984.1"/>
    </source>
</evidence>
<gene>
    <name evidence="1" type="ORF">CYMTET_31998</name>
</gene>
<evidence type="ECO:0000313" key="2">
    <source>
        <dbReference type="Proteomes" id="UP001190700"/>
    </source>
</evidence>
<name>A0AAE0FFW6_9CHLO</name>
<accession>A0AAE0FFW6</accession>
<protein>
    <submittedName>
        <fullName evidence="1">Uncharacterized protein</fullName>
    </submittedName>
</protein>
<dbReference type="Proteomes" id="UP001190700">
    <property type="component" value="Unassembled WGS sequence"/>
</dbReference>
<dbReference type="AlphaFoldDB" id="A0AAE0FFW6"/>
<reference evidence="1 2" key="1">
    <citation type="journal article" date="2015" name="Genome Biol. Evol.">
        <title>Comparative Genomics of a Bacterivorous Green Alga Reveals Evolutionary Causalities and Consequences of Phago-Mixotrophic Mode of Nutrition.</title>
        <authorList>
            <person name="Burns J.A."/>
            <person name="Paasch A."/>
            <person name="Narechania A."/>
            <person name="Kim E."/>
        </authorList>
    </citation>
    <scope>NUCLEOTIDE SEQUENCE [LARGE SCALE GENOMIC DNA]</scope>
    <source>
        <strain evidence="1 2">PLY_AMNH</strain>
    </source>
</reference>